<dbReference type="InterPro" id="IPR002059">
    <property type="entry name" value="CSP_DNA-bd"/>
</dbReference>
<evidence type="ECO:0000259" key="7">
    <source>
        <dbReference type="PROSITE" id="PS51857"/>
    </source>
</evidence>
<evidence type="ECO:0000256" key="4">
    <source>
        <dbReference type="ARBA" id="ARBA00022884"/>
    </source>
</evidence>
<dbReference type="CDD" id="cd04458">
    <property type="entry name" value="CSP_CDS"/>
    <property type="match status" value="2"/>
</dbReference>
<dbReference type="PROSITE" id="PS51857">
    <property type="entry name" value="CSD_2"/>
    <property type="match status" value="5"/>
</dbReference>
<dbReference type="AlphaFoldDB" id="A0A8C7IIU5"/>
<feature type="domain" description="SUZ-C" evidence="8">
    <location>
        <begin position="740"/>
        <end position="781"/>
    </location>
</feature>
<gene>
    <name evidence="9" type="primary">CSDE1</name>
</gene>
<dbReference type="InterPro" id="IPR012340">
    <property type="entry name" value="NA-bd_OB-fold"/>
</dbReference>
<feature type="region of interest" description="Disordered" evidence="6">
    <location>
        <begin position="767"/>
        <end position="790"/>
    </location>
</feature>
<name>A0A8C7IIU5_ONCKI</name>
<dbReference type="GeneTree" id="ENSGT00390000016950"/>
<reference evidence="9" key="1">
    <citation type="submission" date="2025-08" db="UniProtKB">
        <authorList>
            <consortium name="Ensembl"/>
        </authorList>
    </citation>
    <scope>IDENTIFICATION</scope>
</reference>
<accession>A0A8C7IIU5</accession>
<dbReference type="GO" id="GO:0005737">
    <property type="term" value="C:cytoplasm"/>
    <property type="evidence" value="ECO:0007669"/>
    <property type="project" value="UniProtKB-SubCell"/>
</dbReference>
<evidence type="ECO:0000259" key="8">
    <source>
        <dbReference type="PROSITE" id="PS51938"/>
    </source>
</evidence>
<dbReference type="PROSITE" id="PS00352">
    <property type="entry name" value="CSD_1"/>
    <property type="match status" value="4"/>
</dbReference>
<evidence type="ECO:0000256" key="1">
    <source>
        <dbReference type="ARBA" id="ARBA00004496"/>
    </source>
</evidence>
<dbReference type="SUPFAM" id="SSF50249">
    <property type="entry name" value="Nucleic acid-binding proteins"/>
    <property type="match status" value="5"/>
</dbReference>
<evidence type="ECO:0000256" key="2">
    <source>
        <dbReference type="ARBA" id="ARBA00022490"/>
    </source>
</evidence>
<comment type="similarity">
    <text evidence="5">Belongs to the UNR family.</text>
</comment>
<dbReference type="InterPro" id="IPR019844">
    <property type="entry name" value="CSD_CS"/>
</dbReference>
<dbReference type="GO" id="GO:1905172">
    <property type="term" value="F:RISC complex binding"/>
    <property type="evidence" value="ECO:0007669"/>
    <property type="project" value="UniProtKB-ARBA"/>
</dbReference>
<feature type="domain" description="CSD" evidence="7">
    <location>
        <begin position="665"/>
        <end position="729"/>
    </location>
</feature>
<proteinExistence type="inferred from homology"/>
<feature type="domain" description="CSD" evidence="7">
    <location>
        <begin position="508"/>
        <end position="571"/>
    </location>
</feature>
<dbReference type="Pfam" id="PF23456">
    <property type="entry name" value="CSDE1"/>
    <property type="match status" value="3"/>
</dbReference>
<feature type="domain" description="CSD" evidence="7">
    <location>
        <begin position="68"/>
        <end position="132"/>
    </location>
</feature>
<dbReference type="PROSITE" id="PS51938">
    <property type="entry name" value="SUZ_C"/>
    <property type="match status" value="1"/>
</dbReference>
<dbReference type="FunFam" id="2.40.50.140:FF:000094">
    <property type="entry name" value="cold shock domain-containing protein E1 isoform X1"/>
    <property type="match status" value="1"/>
</dbReference>
<evidence type="ECO:0000256" key="5">
    <source>
        <dbReference type="ARBA" id="ARBA00044751"/>
    </source>
</evidence>
<feature type="domain" description="CSD" evidence="7">
    <location>
        <begin position="336"/>
        <end position="400"/>
    </location>
</feature>
<dbReference type="FunFam" id="2.40.50.140:FF:000055">
    <property type="entry name" value="Cold shock domain containing E1, RNA-binding"/>
    <property type="match status" value="1"/>
</dbReference>
<dbReference type="PANTHER" id="PTHR12913">
    <property type="entry name" value="UNR PROTEIN N-RAS UPSTREAM GENE PROTEIN"/>
    <property type="match status" value="1"/>
</dbReference>
<protein>
    <submittedName>
        <fullName evidence="9">Cold shock domain containing E1</fullName>
    </submittedName>
</protein>
<keyword evidence="4" id="KW-0694">RNA-binding</keyword>
<dbReference type="GO" id="GO:0003723">
    <property type="term" value="F:RNA binding"/>
    <property type="evidence" value="ECO:0007669"/>
    <property type="project" value="UniProtKB-KW"/>
</dbReference>
<dbReference type="Ensembl" id="ENSOKIT00005074186.1">
    <property type="protein sequence ID" value="ENSOKIP00005069740.1"/>
    <property type="gene ID" value="ENSOKIG00005028925.1"/>
</dbReference>
<dbReference type="SMART" id="SM00357">
    <property type="entry name" value="CSP"/>
    <property type="match status" value="5"/>
</dbReference>
<evidence type="ECO:0000256" key="3">
    <source>
        <dbReference type="ARBA" id="ARBA00022737"/>
    </source>
</evidence>
<dbReference type="InterPro" id="IPR056400">
    <property type="entry name" value="CSDE1"/>
</dbReference>
<dbReference type="Proteomes" id="UP000694557">
    <property type="component" value="Unassembled WGS sequence"/>
</dbReference>
<dbReference type="FunFam" id="2.40.50.140:FF:000088">
    <property type="entry name" value="cold shock domain-containing protein E1 isoform X1"/>
    <property type="match status" value="1"/>
</dbReference>
<organism evidence="9 10">
    <name type="scientific">Oncorhynchus kisutch</name>
    <name type="common">Coho salmon</name>
    <name type="synonym">Salmo kisutch</name>
    <dbReference type="NCBI Taxonomy" id="8019"/>
    <lineage>
        <taxon>Eukaryota</taxon>
        <taxon>Metazoa</taxon>
        <taxon>Chordata</taxon>
        <taxon>Craniata</taxon>
        <taxon>Vertebrata</taxon>
        <taxon>Euteleostomi</taxon>
        <taxon>Actinopterygii</taxon>
        <taxon>Neopterygii</taxon>
        <taxon>Teleostei</taxon>
        <taxon>Protacanthopterygii</taxon>
        <taxon>Salmoniformes</taxon>
        <taxon>Salmonidae</taxon>
        <taxon>Salmoninae</taxon>
        <taxon>Oncorhynchus</taxon>
    </lineage>
</organism>
<keyword evidence="2" id="KW-0963">Cytoplasm</keyword>
<dbReference type="Pfam" id="PF00313">
    <property type="entry name" value="CSD"/>
    <property type="match status" value="5"/>
</dbReference>
<dbReference type="Pfam" id="PF12901">
    <property type="entry name" value="SUZ-C"/>
    <property type="match status" value="1"/>
</dbReference>
<sequence>MERVHSEPPLARNTAPSTSAVAIPRSFSVSHKKHKRTPLYQRSMSFDPGMLHNNGHTAFANGTAAGIRETGVVEKLLTSYGFIQCSERQARLFFHCSQYNGNLQELKIGDDVEFEVSSDRRTGKPIAVKLLKIKPEVLPEERISGQEVFYLTYTPDDIEGNMHLDTGDKVSRALWIPGWTLEAFGFIERADVVKEIFFHYSEFKGDLEALQAGDDVEFTIKERNGKEVATDVRLLAQGTVIFEDISIEQFEGTVVKVIPKVPTKNQNDPLPGRICARISFTDKELLFGEKDTKSKVTLLEGDHVQFNISTDRRDKLERATNIDILPDTFHFTKESREMGVIAAMRDGFGFIKCVDRDARMFFHFSEVLEEGQLHISDEVEFTVVPDMLSAQRNHAVRIKKLPKGTVSFHTQSEQRFVGVVEKEATAAITNNKSASPSKAKEKEAEEGVISYEDCGVKLTVSYHVKDLEGATQPQAGDKVEFSINEVKRTGQQSAVTIKILNRTVNTKRLLGYIATLKDNFGFIETANHDQEIFFHYSELCGDLENLELGDTVEYTLSKGKGNKVSAEKVTKVVAVNGVGQDVGETVMLGKVVRPLRSVDPSQTEYQGLIELLEEGKSPLAVENYSFGIVGMANKADCLQKGEMVKFQLCTVAQTGQKMACNVVPQRKALVECVKDQFGFITYEVGESKKLFFHVKEVHDGLELQTGDEVEFSVILNQRTGKCSACNVRRVSEGPKPVATPRPDRLVNRLKSITLDDASAPRLVIVRQPRGPDNSKGFNVERKTRQPGVID</sequence>
<dbReference type="InterPro" id="IPR011129">
    <property type="entry name" value="CSD"/>
</dbReference>
<evidence type="ECO:0000256" key="6">
    <source>
        <dbReference type="SAM" id="MobiDB-lite"/>
    </source>
</evidence>
<evidence type="ECO:0000313" key="10">
    <source>
        <dbReference type="Proteomes" id="UP000694557"/>
    </source>
</evidence>
<comment type="subcellular location">
    <subcellularLocation>
        <location evidence="1">Cytoplasm</location>
    </subcellularLocation>
</comment>
<dbReference type="Gene3D" id="2.40.50.140">
    <property type="entry name" value="Nucleic acid-binding proteins"/>
    <property type="match status" value="7"/>
</dbReference>
<feature type="domain" description="CSD" evidence="7">
    <location>
        <begin position="172"/>
        <end position="234"/>
    </location>
</feature>
<feature type="region of interest" description="Disordered" evidence="6">
    <location>
        <begin position="1"/>
        <end position="30"/>
    </location>
</feature>
<keyword evidence="10" id="KW-1185">Reference proteome</keyword>
<dbReference type="PANTHER" id="PTHR12913:SF2">
    <property type="entry name" value="COLD SHOCK DOMAIN-CONTAINING PROTEIN E1 ISOFORM X1"/>
    <property type="match status" value="1"/>
</dbReference>
<reference evidence="9" key="2">
    <citation type="submission" date="2025-09" db="UniProtKB">
        <authorList>
            <consortium name="Ensembl"/>
        </authorList>
    </citation>
    <scope>IDENTIFICATION</scope>
</reference>
<dbReference type="InterPro" id="IPR024642">
    <property type="entry name" value="SUZ-C"/>
</dbReference>
<keyword evidence="3" id="KW-0677">Repeat</keyword>
<evidence type="ECO:0000313" key="9">
    <source>
        <dbReference type="Ensembl" id="ENSOKIP00005069740.1"/>
    </source>
</evidence>